<evidence type="ECO:0000259" key="2">
    <source>
        <dbReference type="Pfam" id="PF11495"/>
    </source>
</evidence>
<organism evidence="3 4">
    <name type="scientific">Halobacillus litoralis</name>
    <dbReference type="NCBI Taxonomy" id="45668"/>
    <lineage>
        <taxon>Bacteria</taxon>
        <taxon>Bacillati</taxon>
        <taxon>Bacillota</taxon>
        <taxon>Bacilli</taxon>
        <taxon>Bacillales</taxon>
        <taxon>Bacillaceae</taxon>
        <taxon>Halobacillus</taxon>
    </lineage>
</organism>
<dbReference type="Pfam" id="PF01978">
    <property type="entry name" value="TrmB"/>
    <property type="match status" value="1"/>
</dbReference>
<dbReference type="RefSeq" id="WP_160838429.1">
    <property type="nucleotide sequence ID" value="NZ_WMET01000003.1"/>
</dbReference>
<reference evidence="3 4" key="1">
    <citation type="submission" date="2019-11" db="EMBL/GenBank/DDBJ databases">
        <title>Genome sequences of 17 halophilic strains isolated from different environments.</title>
        <authorList>
            <person name="Furrow R.E."/>
        </authorList>
    </citation>
    <scope>NUCLEOTIDE SEQUENCE [LARGE SCALE GENOMIC DNA]</scope>
    <source>
        <strain evidence="3 4">22511_23_Filter</strain>
    </source>
</reference>
<dbReference type="AlphaFoldDB" id="A0A845DUB6"/>
<dbReference type="Pfam" id="PF11495">
    <property type="entry name" value="Regulator_TrmB"/>
    <property type="match status" value="1"/>
</dbReference>
<dbReference type="Gene3D" id="1.10.10.10">
    <property type="entry name" value="Winged helix-like DNA-binding domain superfamily/Winged helix DNA-binding domain"/>
    <property type="match status" value="1"/>
</dbReference>
<dbReference type="InterPro" id="IPR002831">
    <property type="entry name" value="Tscrpt_reg_TrmB_N"/>
</dbReference>
<feature type="domain" description="Transcription regulator TrmB N-terminal" evidence="1">
    <location>
        <begin position="2"/>
        <end position="71"/>
    </location>
</feature>
<evidence type="ECO:0000259" key="1">
    <source>
        <dbReference type="Pfam" id="PF01978"/>
    </source>
</evidence>
<proteinExistence type="predicted"/>
<gene>
    <name evidence="3" type="ORF">GLW04_14345</name>
</gene>
<dbReference type="SUPFAM" id="SSF46785">
    <property type="entry name" value="Winged helix' DNA-binding domain"/>
    <property type="match status" value="1"/>
</dbReference>
<dbReference type="InterPro" id="IPR051797">
    <property type="entry name" value="TrmB-like"/>
</dbReference>
<dbReference type="PANTHER" id="PTHR34293">
    <property type="entry name" value="HTH-TYPE TRANSCRIPTIONAL REGULATOR TRMBL2"/>
    <property type="match status" value="1"/>
</dbReference>
<dbReference type="PANTHER" id="PTHR34293:SF1">
    <property type="entry name" value="HTH-TYPE TRANSCRIPTIONAL REGULATOR TRMBL2"/>
    <property type="match status" value="1"/>
</dbReference>
<evidence type="ECO:0000313" key="4">
    <source>
        <dbReference type="Proteomes" id="UP000460949"/>
    </source>
</evidence>
<comment type="caution">
    <text evidence="3">The sequence shown here is derived from an EMBL/GenBank/DDBJ whole genome shotgun (WGS) entry which is preliminary data.</text>
</comment>
<accession>A0A845DUB6</accession>
<dbReference type="InterPro" id="IPR036390">
    <property type="entry name" value="WH_DNA-bd_sf"/>
</dbReference>
<name>A0A845DUB6_9BACI</name>
<dbReference type="CDD" id="cd09124">
    <property type="entry name" value="PLDc_like_TrmB_middle"/>
    <property type="match status" value="1"/>
</dbReference>
<dbReference type="InterPro" id="IPR021586">
    <property type="entry name" value="Tscrpt_reg_TrmB_C"/>
</dbReference>
<dbReference type="Proteomes" id="UP000460949">
    <property type="component" value="Unassembled WGS sequence"/>
</dbReference>
<feature type="domain" description="Transcription regulator TrmB C-terminal" evidence="2">
    <location>
        <begin position="101"/>
        <end position="222"/>
    </location>
</feature>
<evidence type="ECO:0000313" key="3">
    <source>
        <dbReference type="EMBL" id="MYL21080.1"/>
    </source>
</evidence>
<sequence>MLQNFGFTQYESQVYEVLSASDHALDAATVVKFSHVPKSKVYEVLQRLVEKGLILTSFHEKKKLYTALPIEMTIKKLTAEFEDHIEQLRNHKSEIPDADERVWTLKNNHSIHVLMENLIEKSAREILLTGWNDELAPFVDLLERKQAEGIHVELLSVGSIHTGELTPHILVPDEKHGGLERHKLLIIDGKEVLFAGMEADQFQGVHTFSKPLVKFFTEFFYHDVALLEITKKHHETLQQDDAITSILMKLRY</sequence>
<dbReference type="InterPro" id="IPR036388">
    <property type="entry name" value="WH-like_DNA-bd_sf"/>
</dbReference>
<protein>
    <submittedName>
        <fullName evidence="3">TrmB family transcriptional regulator</fullName>
    </submittedName>
</protein>
<dbReference type="EMBL" id="WMET01000003">
    <property type="protein sequence ID" value="MYL21080.1"/>
    <property type="molecule type" value="Genomic_DNA"/>
</dbReference>